<accession>A0ABU7BGD9</accession>
<sequence>MVLTQIFYHECIHLSYNRSTVLRLTKLAKSYLIFTRNCAIEALSVTTMHFSDHHFLDFFVSLTERSTASIPVVSWSPTSSLVASALPTSSTFFSFEVNGDTKSQFFFGQPMSFFHQTRSILPISALT</sequence>
<name>A0ABU7BGD9_9TELE</name>
<dbReference type="Proteomes" id="UP001345963">
    <property type="component" value="Unassembled WGS sequence"/>
</dbReference>
<keyword evidence="2" id="KW-1185">Reference proteome</keyword>
<proteinExistence type="predicted"/>
<evidence type="ECO:0000313" key="2">
    <source>
        <dbReference type="Proteomes" id="UP001345963"/>
    </source>
</evidence>
<organism evidence="1 2">
    <name type="scientific">Ataeniobius toweri</name>
    <dbReference type="NCBI Taxonomy" id="208326"/>
    <lineage>
        <taxon>Eukaryota</taxon>
        <taxon>Metazoa</taxon>
        <taxon>Chordata</taxon>
        <taxon>Craniata</taxon>
        <taxon>Vertebrata</taxon>
        <taxon>Euteleostomi</taxon>
        <taxon>Actinopterygii</taxon>
        <taxon>Neopterygii</taxon>
        <taxon>Teleostei</taxon>
        <taxon>Neoteleostei</taxon>
        <taxon>Acanthomorphata</taxon>
        <taxon>Ovalentaria</taxon>
        <taxon>Atherinomorphae</taxon>
        <taxon>Cyprinodontiformes</taxon>
        <taxon>Goodeidae</taxon>
        <taxon>Ataeniobius</taxon>
    </lineage>
</organism>
<reference evidence="1 2" key="1">
    <citation type="submission" date="2021-07" db="EMBL/GenBank/DDBJ databases">
        <authorList>
            <person name="Palmer J.M."/>
        </authorList>
    </citation>
    <scope>NUCLEOTIDE SEQUENCE [LARGE SCALE GENOMIC DNA]</scope>
    <source>
        <strain evidence="1 2">AT_MEX2019</strain>
        <tissue evidence="1">Muscle</tissue>
    </source>
</reference>
<comment type="caution">
    <text evidence="1">The sequence shown here is derived from an EMBL/GenBank/DDBJ whole genome shotgun (WGS) entry which is preliminary data.</text>
</comment>
<protein>
    <submittedName>
        <fullName evidence="1">Uncharacterized protein</fullName>
    </submittedName>
</protein>
<dbReference type="EMBL" id="JAHUTI010051377">
    <property type="protein sequence ID" value="MED6249125.1"/>
    <property type="molecule type" value="Genomic_DNA"/>
</dbReference>
<evidence type="ECO:0000313" key="1">
    <source>
        <dbReference type="EMBL" id="MED6249125.1"/>
    </source>
</evidence>
<gene>
    <name evidence="1" type="ORF">ATANTOWER_009749</name>
</gene>